<accession>A0A5B9EGX8</accession>
<evidence type="ECO:0000256" key="1">
    <source>
        <dbReference type="SAM" id="SignalP"/>
    </source>
</evidence>
<dbReference type="PANTHER" id="PTHR47197">
    <property type="entry name" value="PROTEIN NIRF"/>
    <property type="match status" value="1"/>
</dbReference>
<dbReference type="RefSeq" id="WP_147649686.1">
    <property type="nucleotide sequence ID" value="NZ_CP042806.1"/>
</dbReference>
<dbReference type="SUPFAM" id="SSF51004">
    <property type="entry name" value="C-terminal (heme d1) domain of cytochrome cd1-nitrite reductase"/>
    <property type="match status" value="1"/>
</dbReference>
<dbReference type="InterPro" id="IPR015943">
    <property type="entry name" value="WD40/YVTN_repeat-like_dom_sf"/>
</dbReference>
<gene>
    <name evidence="2" type="ORF">FTW19_21875</name>
</gene>
<dbReference type="InterPro" id="IPR011048">
    <property type="entry name" value="Haem_d1_sf"/>
</dbReference>
<dbReference type="Proteomes" id="UP000321820">
    <property type="component" value="Chromosome"/>
</dbReference>
<evidence type="ECO:0000313" key="2">
    <source>
        <dbReference type="EMBL" id="QEE30395.1"/>
    </source>
</evidence>
<sequence>MQRVIRIGTIVFSLLLAGALPSLAQNKWSEKQTFPIGGQGGWDYLTVDPATHRLFVPRGTHTLVVDADSGKTLGDIPGQKIAHGVAIAPEAGRGFISDGGGDGAIVIFDLKTFAILGKITAQPDADGIIYDPALKRVLVVSGDKGVMMTFSPEIDPAAGKIETPIDLGGSPEFLASDGAGKIYVNLMDKNEVAVVDMKTRKVAARWPVAPGGAPVGMSIDTKKKQLYIGCRKPQKLIVMSLTDGKVLSALPIGDGVDATKADGGEIFASCRDGSLAVARETSPGNFEIVQMVKTRTGARTMGIDPMTHRIYLPTAEYETGPNGKPATKPNSFMIVVVARQ</sequence>
<dbReference type="EMBL" id="CP042806">
    <property type="protein sequence ID" value="QEE30395.1"/>
    <property type="molecule type" value="Genomic_DNA"/>
</dbReference>
<name>A0A5B9EGX8_9BACT</name>
<dbReference type="Gene3D" id="2.130.10.10">
    <property type="entry name" value="YVTN repeat-like/Quinoprotein amine dehydrogenase"/>
    <property type="match status" value="2"/>
</dbReference>
<evidence type="ECO:0000313" key="3">
    <source>
        <dbReference type="Proteomes" id="UP000321820"/>
    </source>
</evidence>
<dbReference type="AlphaFoldDB" id="A0A5B9EGX8"/>
<reference evidence="2 3" key="1">
    <citation type="submission" date="2019-08" db="EMBL/GenBank/DDBJ databases">
        <title>Complete genome sequence of Terriglobus albidus strain ORNL.</title>
        <authorList>
            <person name="Podar M."/>
        </authorList>
    </citation>
    <scope>NUCLEOTIDE SEQUENCE [LARGE SCALE GENOMIC DNA]</scope>
    <source>
        <strain evidence="2 3">ORNL</strain>
    </source>
</reference>
<proteinExistence type="predicted"/>
<keyword evidence="3" id="KW-1185">Reference proteome</keyword>
<protein>
    <submittedName>
        <fullName evidence="2">YncE family protein</fullName>
    </submittedName>
</protein>
<keyword evidence="1" id="KW-0732">Signal</keyword>
<dbReference type="InterPro" id="IPR051200">
    <property type="entry name" value="Host-pathogen_enzymatic-act"/>
</dbReference>
<dbReference type="PANTHER" id="PTHR47197:SF3">
    <property type="entry name" value="DIHYDRO-HEME D1 DEHYDROGENASE"/>
    <property type="match status" value="1"/>
</dbReference>
<feature type="chain" id="PRO_5023121577" evidence="1">
    <location>
        <begin position="25"/>
        <end position="340"/>
    </location>
</feature>
<organism evidence="2 3">
    <name type="scientific">Terriglobus albidus</name>
    <dbReference type="NCBI Taxonomy" id="1592106"/>
    <lineage>
        <taxon>Bacteria</taxon>
        <taxon>Pseudomonadati</taxon>
        <taxon>Acidobacteriota</taxon>
        <taxon>Terriglobia</taxon>
        <taxon>Terriglobales</taxon>
        <taxon>Acidobacteriaceae</taxon>
        <taxon>Terriglobus</taxon>
    </lineage>
</organism>
<dbReference type="OrthoDB" id="7187796at2"/>
<feature type="signal peptide" evidence="1">
    <location>
        <begin position="1"/>
        <end position="24"/>
    </location>
</feature>
<dbReference type="KEGG" id="talb:FTW19_21875"/>